<dbReference type="Pfam" id="PF05199">
    <property type="entry name" value="GMC_oxred_C"/>
    <property type="match status" value="1"/>
</dbReference>
<dbReference type="RefSeq" id="XP_001793977.1">
    <property type="nucleotide sequence ID" value="XM_001793925.1"/>
</dbReference>
<dbReference type="GeneID" id="5970840"/>
<sequence length="598" mass="63983">MRFSTTLMSLSARNSFGNPGVNATYDYVVVGAGLAGALTASRLAMALPNMTVAVIEAGSFYEISNGNYSQIPYYSTMYVGPHPEDYQPLIDWGIFSEPAPGANGKVIHYAQGKTLGGSSARNQQIYHRATKGWYETIANITGDDAYLWENMLPFMKKSFSFTPPPFEYRAANASPNYTLSTFDAPGGPVQLSHPKYAQPLASYGPEGFAAAGFKPNDGFLNGDLFGYGYWPFTLRELDSTRSSTEVAFLSPTAAKTALKIYQSCMVRNLLFNSNKRAVGVNVTVQGLKPFTVHARKEVIVSSGFIHSPQLLMVSGIGPRHILEEHNIPVISDLSGLGQNFRDTPAIGAVIHSINVPSRSSWSKNPATFEAASEMYLKNGSGPLSSPASDFAAWEKFSDSYTANMTQSTRNYLSSLPSDWPNIEYILAAEARALSNANSGNTGSVSMLLTSASSAGNITIRSADNTVAPVVYLGWLDSKEDQEQAVASYRRARSIAAKIAAFGPELAPGANVTTDAQILNYIKTKGIGAIHHGAATCAMGKSPADGSVVDSKARVFGVHGLRVIDASSLPFSAPGHTQGVTYAHAEKLVQDIIDAVRGT</sequence>
<dbReference type="Gene3D" id="3.50.50.60">
    <property type="entry name" value="FAD/NAD(P)-binding domain"/>
    <property type="match status" value="1"/>
</dbReference>
<dbReference type="Proteomes" id="UP000001055">
    <property type="component" value="Unassembled WGS sequence"/>
</dbReference>
<protein>
    <recommendedName>
        <fullName evidence="9">Glucose-methanol-choline oxidoreductase N-terminal domain-containing protein</fullName>
    </recommendedName>
</protein>
<dbReference type="GO" id="GO:0016491">
    <property type="term" value="F:oxidoreductase activity"/>
    <property type="evidence" value="ECO:0000318"/>
    <property type="project" value="GO_Central"/>
</dbReference>
<dbReference type="InParanoid" id="Q0UXV3"/>
<dbReference type="KEGG" id="pno:SNOG_03411"/>
<dbReference type="InterPro" id="IPR036188">
    <property type="entry name" value="FAD/NAD-bd_sf"/>
</dbReference>
<dbReference type="InterPro" id="IPR007867">
    <property type="entry name" value="GMC_OxRtase_C"/>
</dbReference>
<dbReference type="Pfam" id="PF00732">
    <property type="entry name" value="GMC_oxred_N"/>
    <property type="match status" value="1"/>
</dbReference>
<dbReference type="Gene3D" id="3.30.560.10">
    <property type="entry name" value="Glucose Oxidase, domain 3"/>
    <property type="match status" value="1"/>
</dbReference>
<keyword evidence="4" id="KW-0274">FAD</keyword>
<dbReference type="PANTHER" id="PTHR11552">
    <property type="entry name" value="GLUCOSE-METHANOL-CHOLINE GMC OXIDOREDUCTASE"/>
    <property type="match status" value="1"/>
</dbReference>
<name>Q0UXV3_PHANO</name>
<evidence type="ECO:0000256" key="1">
    <source>
        <dbReference type="ARBA" id="ARBA00010790"/>
    </source>
</evidence>
<dbReference type="VEuPathDB" id="FungiDB:JI435_034110"/>
<evidence type="ECO:0000259" key="6">
    <source>
        <dbReference type="Pfam" id="PF05199"/>
    </source>
</evidence>
<dbReference type="PANTHER" id="PTHR11552:SF138">
    <property type="entry name" value="DEHYDROGENASE PKFF-RELATED"/>
    <property type="match status" value="1"/>
</dbReference>
<proteinExistence type="inferred from homology"/>
<evidence type="ECO:0008006" key="9">
    <source>
        <dbReference type="Google" id="ProtNLM"/>
    </source>
</evidence>
<comment type="cofactor">
    <cofactor evidence="4">
        <name>FAD</name>
        <dbReference type="ChEBI" id="CHEBI:57692"/>
    </cofactor>
</comment>
<reference evidence="8" key="1">
    <citation type="journal article" date="2007" name="Plant Cell">
        <title>Dothideomycete-plant interactions illuminated by genome sequencing and EST analysis of the wheat pathogen Stagonospora nodorum.</title>
        <authorList>
            <person name="Hane J.K."/>
            <person name="Lowe R.G."/>
            <person name="Solomon P.S."/>
            <person name="Tan K.C."/>
            <person name="Schoch C.L."/>
            <person name="Spatafora J.W."/>
            <person name="Crous P.W."/>
            <person name="Kodira C."/>
            <person name="Birren B.W."/>
            <person name="Galagan J.E."/>
            <person name="Torriani S.F."/>
            <person name="McDonald B.A."/>
            <person name="Oliver R.P."/>
        </authorList>
    </citation>
    <scope>NUCLEOTIDE SEQUENCE [LARGE SCALE GENOMIC DNA]</scope>
    <source>
        <strain evidence="8">SN15 / ATCC MYA-4574 / FGSC 10173</strain>
    </source>
</reference>
<dbReference type="GO" id="GO:0044550">
    <property type="term" value="P:secondary metabolite biosynthetic process"/>
    <property type="evidence" value="ECO:0000318"/>
    <property type="project" value="GO_Central"/>
</dbReference>
<feature type="domain" description="Glucose-methanol-choline oxidoreductase C-terminal" evidence="6">
    <location>
        <begin position="452"/>
        <end position="584"/>
    </location>
</feature>
<keyword evidence="2" id="KW-0325">Glycoprotein</keyword>
<gene>
    <name evidence="7" type="ORF">SNOG_03411</name>
</gene>
<evidence type="ECO:0000313" key="8">
    <source>
        <dbReference type="Proteomes" id="UP000001055"/>
    </source>
</evidence>
<dbReference type="InterPro" id="IPR012132">
    <property type="entry name" value="GMC_OxRdtase"/>
</dbReference>
<evidence type="ECO:0000256" key="4">
    <source>
        <dbReference type="PIRSR" id="PIRSR000137-2"/>
    </source>
</evidence>
<evidence type="ECO:0000313" key="7">
    <source>
        <dbReference type="EMBL" id="EAT88616.2"/>
    </source>
</evidence>
<feature type="active site" description="Proton donor" evidence="3">
    <location>
        <position position="531"/>
    </location>
</feature>
<keyword evidence="4" id="KW-0285">Flavoprotein</keyword>
<dbReference type="STRING" id="321614.Q0UXV3"/>
<organism evidence="7 8">
    <name type="scientific">Phaeosphaeria nodorum (strain SN15 / ATCC MYA-4574 / FGSC 10173)</name>
    <name type="common">Glume blotch fungus</name>
    <name type="synonym">Parastagonospora nodorum</name>
    <dbReference type="NCBI Taxonomy" id="321614"/>
    <lineage>
        <taxon>Eukaryota</taxon>
        <taxon>Fungi</taxon>
        <taxon>Dikarya</taxon>
        <taxon>Ascomycota</taxon>
        <taxon>Pezizomycotina</taxon>
        <taxon>Dothideomycetes</taxon>
        <taxon>Pleosporomycetidae</taxon>
        <taxon>Pleosporales</taxon>
        <taxon>Pleosporineae</taxon>
        <taxon>Phaeosphaeriaceae</taxon>
        <taxon>Parastagonospora</taxon>
    </lineage>
</organism>
<dbReference type="GO" id="GO:0050660">
    <property type="term" value="F:flavin adenine dinucleotide binding"/>
    <property type="evidence" value="ECO:0007669"/>
    <property type="project" value="InterPro"/>
</dbReference>
<dbReference type="EMBL" id="CH445329">
    <property type="protein sequence ID" value="EAT88616.2"/>
    <property type="molecule type" value="Genomic_DNA"/>
</dbReference>
<evidence type="ECO:0000259" key="5">
    <source>
        <dbReference type="Pfam" id="PF00732"/>
    </source>
</evidence>
<dbReference type="GO" id="GO:0016614">
    <property type="term" value="F:oxidoreductase activity, acting on CH-OH group of donors"/>
    <property type="evidence" value="ECO:0007669"/>
    <property type="project" value="InterPro"/>
</dbReference>
<dbReference type="PIRSF" id="PIRSF000137">
    <property type="entry name" value="Alcohol_oxidase"/>
    <property type="match status" value="1"/>
</dbReference>
<feature type="domain" description="Glucose-methanol-choline oxidoreductase N-terminal" evidence="5">
    <location>
        <begin position="25"/>
        <end position="344"/>
    </location>
</feature>
<dbReference type="AlphaFoldDB" id="Q0UXV3"/>
<feature type="active site" description="Proton acceptor" evidence="3">
    <location>
        <position position="575"/>
    </location>
</feature>
<accession>Q0UXV3</accession>
<dbReference type="InterPro" id="IPR000172">
    <property type="entry name" value="GMC_OxRdtase_N"/>
</dbReference>
<feature type="binding site" evidence="4">
    <location>
        <position position="266"/>
    </location>
    <ligand>
        <name>FAD</name>
        <dbReference type="ChEBI" id="CHEBI:57692"/>
    </ligand>
</feature>
<comment type="similarity">
    <text evidence="1">Belongs to the GMC oxidoreductase family.</text>
</comment>
<dbReference type="SUPFAM" id="SSF54373">
    <property type="entry name" value="FAD-linked reductases, C-terminal domain"/>
    <property type="match status" value="1"/>
</dbReference>
<evidence type="ECO:0000256" key="2">
    <source>
        <dbReference type="ARBA" id="ARBA00023180"/>
    </source>
</evidence>
<dbReference type="SUPFAM" id="SSF51905">
    <property type="entry name" value="FAD/NAD(P)-binding domain"/>
    <property type="match status" value="1"/>
</dbReference>
<evidence type="ECO:0000256" key="3">
    <source>
        <dbReference type="PIRSR" id="PIRSR000137-1"/>
    </source>
</evidence>